<reference evidence="6" key="1">
    <citation type="journal article" date="2020" name="Stud. Mycol.">
        <title>101 Dothideomycetes genomes: a test case for predicting lifestyles and emergence of pathogens.</title>
        <authorList>
            <person name="Haridas S."/>
            <person name="Albert R."/>
            <person name="Binder M."/>
            <person name="Bloem J."/>
            <person name="Labutti K."/>
            <person name="Salamov A."/>
            <person name="Andreopoulos B."/>
            <person name="Baker S."/>
            <person name="Barry K."/>
            <person name="Bills G."/>
            <person name="Bluhm B."/>
            <person name="Cannon C."/>
            <person name="Castanera R."/>
            <person name="Culley D."/>
            <person name="Daum C."/>
            <person name="Ezra D."/>
            <person name="Gonzalez J."/>
            <person name="Henrissat B."/>
            <person name="Kuo A."/>
            <person name="Liang C."/>
            <person name="Lipzen A."/>
            <person name="Lutzoni F."/>
            <person name="Magnuson J."/>
            <person name="Mondo S."/>
            <person name="Nolan M."/>
            <person name="Ohm R."/>
            <person name="Pangilinan J."/>
            <person name="Park H.-J."/>
            <person name="Ramirez L."/>
            <person name="Alfaro M."/>
            <person name="Sun H."/>
            <person name="Tritt A."/>
            <person name="Yoshinaga Y."/>
            <person name="Zwiers L.-H."/>
            <person name="Turgeon B."/>
            <person name="Goodwin S."/>
            <person name="Spatafora J."/>
            <person name="Crous P."/>
            <person name="Grigoriev I."/>
        </authorList>
    </citation>
    <scope>NUCLEOTIDE SEQUENCE</scope>
    <source>
        <strain evidence="6">CBS 119687</strain>
    </source>
</reference>
<protein>
    <recommendedName>
        <fullName evidence="5">Protein-S-isoprenylcysteine O-methyltransferase</fullName>
        <ecNumber evidence="5">2.1.1.100</ecNumber>
    </recommendedName>
</protein>
<feature type="transmembrane region" description="Helical" evidence="5">
    <location>
        <begin position="141"/>
        <end position="159"/>
    </location>
</feature>
<keyword evidence="5" id="KW-0489">Methyltransferase</keyword>
<keyword evidence="4 5" id="KW-0472">Membrane</keyword>
<comment type="similarity">
    <text evidence="5">Belongs to the class VI-like SAM-binding methyltransferase superfamily. Isoprenylcysteine carboxyl methyltransferase family.</text>
</comment>
<keyword evidence="5" id="KW-0256">Endoplasmic reticulum</keyword>
<keyword evidence="2 5" id="KW-0812">Transmembrane</keyword>
<dbReference type="OrthoDB" id="422086at2759"/>
<accession>A0A6A6ARZ6</accession>
<dbReference type="GeneID" id="54410448"/>
<dbReference type="AlphaFoldDB" id="A0A6A6ARZ6"/>
<comment type="catalytic activity">
    <reaction evidence="5">
        <text>[protein]-C-terminal S-[(2E,6E)-farnesyl]-L-cysteine + S-adenosyl-L-methionine = [protein]-C-terminal S-[(2E,6E)-farnesyl]-L-cysteine methyl ester + S-adenosyl-L-homocysteine</text>
        <dbReference type="Rhea" id="RHEA:21672"/>
        <dbReference type="Rhea" id="RHEA-COMP:12125"/>
        <dbReference type="Rhea" id="RHEA-COMP:12126"/>
        <dbReference type="ChEBI" id="CHEBI:57856"/>
        <dbReference type="ChEBI" id="CHEBI:59789"/>
        <dbReference type="ChEBI" id="CHEBI:90510"/>
        <dbReference type="ChEBI" id="CHEBI:90511"/>
        <dbReference type="EC" id="2.1.1.100"/>
    </reaction>
</comment>
<dbReference type="GO" id="GO:0004671">
    <property type="term" value="F:protein C-terminal S-isoprenylcysteine carboxyl O-methyltransferase activity"/>
    <property type="evidence" value="ECO:0007669"/>
    <property type="project" value="UniProtKB-EC"/>
</dbReference>
<feature type="transmembrane region" description="Helical" evidence="5">
    <location>
        <begin position="179"/>
        <end position="201"/>
    </location>
</feature>
<dbReference type="PANTHER" id="PTHR12714:SF9">
    <property type="entry name" value="PROTEIN-S-ISOPRENYLCYSTEINE O-METHYLTRANSFERASE"/>
    <property type="match status" value="1"/>
</dbReference>
<dbReference type="GO" id="GO:0032259">
    <property type="term" value="P:methylation"/>
    <property type="evidence" value="ECO:0007669"/>
    <property type="project" value="UniProtKB-KW"/>
</dbReference>
<keyword evidence="7" id="KW-1185">Reference proteome</keyword>
<evidence type="ECO:0000313" key="7">
    <source>
        <dbReference type="Proteomes" id="UP000799771"/>
    </source>
</evidence>
<proteinExistence type="inferred from homology"/>
<evidence type="ECO:0000256" key="1">
    <source>
        <dbReference type="ARBA" id="ARBA00004141"/>
    </source>
</evidence>
<dbReference type="GO" id="GO:0005789">
    <property type="term" value="C:endoplasmic reticulum membrane"/>
    <property type="evidence" value="ECO:0007669"/>
    <property type="project" value="UniProtKB-SubCell"/>
</dbReference>
<feature type="transmembrane region" description="Helical" evidence="5">
    <location>
        <begin position="42"/>
        <end position="68"/>
    </location>
</feature>
<dbReference type="RefSeq" id="XP_033528370.1">
    <property type="nucleotide sequence ID" value="XM_033670016.1"/>
</dbReference>
<dbReference type="PANTHER" id="PTHR12714">
    <property type="entry name" value="PROTEIN-S ISOPRENYLCYSTEINE O-METHYLTRANSFERASE"/>
    <property type="match status" value="1"/>
</dbReference>
<name>A0A6A6ARZ6_9PLEO</name>
<evidence type="ECO:0000256" key="2">
    <source>
        <dbReference type="ARBA" id="ARBA00022692"/>
    </source>
</evidence>
<evidence type="ECO:0000313" key="6">
    <source>
        <dbReference type="EMBL" id="KAF2133983.1"/>
    </source>
</evidence>
<comment type="subcellular location">
    <subcellularLocation>
        <location evidence="5">Endoplasmic reticulum membrane</location>
        <topology evidence="5">Multi-pass membrane protein</topology>
    </subcellularLocation>
    <subcellularLocation>
        <location evidence="1">Membrane</location>
        <topology evidence="1">Multi-pass membrane protein</topology>
    </subcellularLocation>
</comment>
<keyword evidence="3 5" id="KW-1133">Transmembrane helix</keyword>
<dbReference type="InterPro" id="IPR007269">
    <property type="entry name" value="ICMT_MeTrfase"/>
</dbReference>
<dbReference type="Pfam" id="PF04140">
    <property type="entry name" value="ICMT"/>
    <property type="match status" value="1"/>
</dbReference>
<feature type="transmembrane region" description="Helical" evidence="5">
    <location>
        <begin position="88"/>
        <end position="108"/>
    </location>
</feature>
<keyword evidence="5" id="KW-0808">Transferase</keyword>
<organism evidence="6 7">
    <name type="scientific">Dothidotthia symphoricarpi CBS 119687</name>
    <dbReference type="NCBI Taxonomy" id="1392245"/>
    <lineage>
        <taxon>Eukaryota</taxon>
        <taxon>Fungi</taxon>
        <taxon>Dikarya</taxon>
        <taxon>Ascomycota</taxon>
        <taxon>Pezizomycotina</taxon>
        <taxon>Dothideomycetes</taxon>
        <taxon>Pleosporomycetidae</taxon>
        <taxon>Pleosporales</taxon>
        <taxon>Dothidotthiaceae</taxon>
        <taxon>Dothidotthia</taxon>
    </lineage>
</organism>
<dbReference type="Gene3D" id="1.20.120.1630">
    <property type="match status" value="1"/>
</dbReference>
<evidence type="ECO:0000256" key="4">
    <source>
        <dbReference type="ARBA" id="ARBA00023136"/>
    </source>
</evidence>
<evidence type="ECO:0000256" key="5">
    <source>
        <dbReference type="RuleBase" id="RU362022"/>
    </source>
</evidence>
<keyword evidence="5" id="KW-0949">S-adenosyl-L-methionine</keyword>
<evidence type="ECO:0000256" key="3">
    <source>
        <dbReference type="ARBA" id="ARBA00022989"/>
    </source>
</evidence>
<dbReference type="EMBL" id="ML977498">
    <property type="protein sequence ID" value="KAF2133983.1"/>
    <property type="molecule type" value="Genomic_DNA"/>
</dbReference>
<dbReference type="Proteomes" id="UP000799771">
    <property type="component" value="Unassembled WGS sequence"/>
</dbReference>
<dbReference type="EC" id="2.1.1.100" evidence="5"/>
<sequence>MDAASILFALAILHTGYRIQLCFREPSDKEISLNVESWFPRFATSPIGLVVVRTAVVCTCLYHVVISLAPPSTLHQVCPQSKYLDPKLFMWSKTTVASLLLAYAGSYVRFQAYAQLGQDFTYRLAKPDGLVTGGIFTYVRHPSYTGLFAVLVALQSLLLRQRGLISCFNPEWMTTDERVAYIIPTIQFSVFILLFMVARVADEEKMMEEEFGQTWRDYCAKTKKFIPFVV</sequence>
<gene>
    <name evidence="6" type="ORF">P153DRAFT_381154</name>
</gene>